<organism evidence="1 2">
    <name type="scientific">Mesorhizobium plurifarium</name>
    <dbReference type="NCBI Taxonomy" id="69974"/>
    <lineage>
        <taxon>Bacteria</taxon>
        <taxon>Pseudomonadati</taxon>
        <taxon>Pseudomonadota</taxon>
        <taxon>Alphaproteobacteria</taxon>
        <taxon>Hyphomicrobiales</taxon>
        <taxon>Phyllobacteriaceae</taxon>
        <taxon>Mesorhizobium</taxon>
    </lineage>
</organism>
<proteinExistence type="predicted"/>
<sequence>MAFLSWQSGRETAARLFRLLCRITITRVGRFGCIESPLSRIGKERRSAMPRLSRLPENWTFGARPLFHDLDGLGDLVLAAHVPGHADFLAGLNAGILEGLGQLECRSIVQNKAHGRSVKALHGSRGVLDRRERGATGGEKGGCCRRHDKLAHGMLSWNAGAPFGKAPSLVRAVKSRRITAGGRQMIPLRPPALPDPTALNNSIFSKGY</sequence>
<protein>
    <submittedName>
        <fullName evidence="1">Uncharacterized protein</fullName>
    </submittedName>
</protein>
<evidence type="ECO:0000313" key="1">
    <source>
        <dbReference type="EMBL" id="CDX43520.1"/>
    </source>
</evidence>
<name>A0A090GQ35_MESPL</name>
<dbReference type="AlphaFoldDB" id="A0A090GQ35"/>
<gene>
    <name evidence="1" type="ORF">MPLDJ20_60252</name>
</gene>
<dbReference type="EMBL" id="CCNB01000043">
    <property type="protein sequence ID" value="CDX43520.1"/>
    <property type="molecule type" value="Genomic_DNA"/>
</dbReference>
<reference evidence="1 2" key="1">
    <citation type="submission" date="2014-08" db="EMBL/GenBank/DDBJ databases">
        <authorList>
            <person name="Moulin Lionel"/>
        </authorList>
    </citation>
    <scope>NUCLEOTIDE SEQUENCE [LARGE SCALE GENOMIC DNA]</scope>
</reference>
<accession>A0A090GQ35</accession>
<dbReference type="Proteomes" id="UP000046373">
    <property type="component" value="Unassembled WGS sequence"/>
</dbReference>
<evidence type="ECO:0000313" key="2">
    <source>
        <dbReference type="Proteomes" id="UP000046373"/>
    </source>
</evidence>